<dbReference type="EMBL" id="JAZDWU010000002">
    <property type="protein sequence ID" value="KAL0010984.1"/>
    <property type="molecule type" value="Genomic_DNA"/>
</dbReference>
<sequence>MTITLHDFHYMTGLRFDGFLVSLEDESGIRLGADLLGKRYATETICYTNFECWAVEYGLIARGVAVDLRRVTSLWANLDRLSPDDEGSAASALIDPPCLPRSVYAYSPDGFAWECLVRRNTDATGYPFLEGTRVVISLSF</sequence>
<protein>
    <submittedName>
        <fullName evidence="1">Uncharacterized protein</fullName>
    </submittedName>
</protein>
<dbReference type="AlphaFoldDB" id="A0AAW2DLH7"/>
<accession>A0AAW2DLH7</accession>
<dbReference type="Proteomes" id="UP001459277">
    <property type="component" value="Unassembled WGS sequence"/>
</dbReference>
<gene>
    <name evidence="1" type="ORF">SO802_006092</name>
</gene>
<organism evidence="1 2">
    <name type="scientific">Lithocarpus litseifolius</name>
    <dbReference type="NCBI Taxonomy" id="425828"/>
    <lineage>
        <taxon>Eukaryota</taxon>
        <taxon>Viridiplantae</taxon>
        <taxon>Streptophyta</taxon>
        <taxon>Embryophyta</taxon>
        <taxon>Tracheophyta</taxon>
        <taxon>Spermatophyta</taxon>
        <taxon>Magnoliopsida</taxon>
        <taxon>eudicotyledons</taxon>
        <taxon>Gunneridae</taxon>
        <taxon>Pentapetalae</taxon>
        <taxon>rosids</taxon>
        <taxon>fabids</taxon>
        <taxon>Fagales</taxon>
        <taxon>Fagaceae</taxon>
        <taxon>Lithocarpus</taxon>
    </lineage>
</organism>
<keyword evidence="2" id="KW-1185">Reference proteome</keyword>
<reference evidence="1 2" key="1">
    <citation type="submission" date="2024-01" db="EMBL/GenBank/DDBJ databases">
        <title>A telomere-to-telomere, gap-free genome of sweet tea (Lithocarpus litseifolius).</title>
        <authorList>
            <person name="Zhou J."/>
        </authorList>
    </citation>
    <scope>NUCLEOTIDE SEQUENCE [LARGE SCALE GENOMIC DNA]</scope>
    <source>
        <strain evidence="1">Zhou-2022a</strain>
        <tissue evidence="1">Leaf</tissue>
    </source>
</reference>
<proteinExistence type="predicted"/>
<comment type="caution">
    <text evidence="1">The sequence shown here is derived from an EMBL/GenBank/DDBJ whole genome shotgun (WGS) entry which is preliminary data.</text>
</comment>
<evidence type="ECO:0000313" key="2">
    <source>
        <dbReference type="Proteomes" id="UP001459277"/>
    </source>
</evidence>
<name>A0AAW2DLH7_9ROSI</name>
<evidence type="ECO:0000313" key="1">
    <source>
        <dbReference type="EMBL" id="KAL0010984.1"/>
    </source>
</evidence>